<evidence type="ECO:0000313" key="2">
    <source>
        <dbReference type="Proteomes" id="UP000288805"/>
    </source>
</evidence>
<reference evidence="1 2" key="1">
    <citation type="journal article" date="2018" name="PLoS Genet.">
        <title>Population sequencing reveals clonal diversity and ancestral inbreeding in the grapevine cultivar Chardonnay.</title>
        <authorList>
            <person name="Roach M.J."/>
            <person name="Johnson D.L."/>
            <person name="Bohlmann J."/>
            <person name="van Vuuren H.J."/>
            <person name="Jones S.J."/>
            <person name="Pretorius I.S."/>
            <person name="Schmidt S.A."/>
            <person name="Borneman A.R."/>
        </authorList>
    </citation>
    <scope>NUCLEOTIDE SEQUENCE [LARGE SCALE GENOMIC DNA]</scope>
    <source>
        <strain evidence="2">cv. Chardonnay</strain>
        <tissue evidence="1">Leaf</tissue>
    </source>
</reference>
<protein>
    <submittedName>
        <fullName evidence="1">Uncharacterized protein</fullName>
    </submittedName>
</protein>
<evidence type="ECO:0000313" key="1">
    <source>
        <dbReference type="EMBL" id="RVW89831.1"/>
    </source>
</evidence>
<dbReference type="AlphaFoldDB" id="A0A438HZF0"/>
<dbReference type="EMBL" id="QGNW01000160">
    <property type="protein sequence ID" value="RVW89831.1"/>
    <property type="molecule type" value="Genomic_DNA"/>
</dbReference>
<comment type="caution">
    <text evidence="1">The sequence shown here is derived from an EMBL/GenBank/DDBJ whole genome shotgun (WGS) entry which is preliminary data.</text>
</comment>
<gene>
    <name evidence="1" type="ORF">CK203_034488</name>
</gene>
<organism evidence="1 2">
    <name type="scientific">Vitis vinifera</name>
    <name type="common">Grape</name>
    <dbReference type="NCBI Taxonomy" id="29760"/>
    <lineage>
        <taxon>Eukaryota</taxon>
        <taxon>Viridiplantae</taxon>
        <taxon>Streptophyta</taxon>
        <taxon>Embryophyta</taxon>
        <taxon>Tracheophyta</taxon>
        <taxon>Spermatophyta</taxon>
        <taxon>Magnoliopsida</taxon>
        <taxon>eudicotyledons</taxon>
        <taxon>Gunneridae</taxon>
        <taxon>Pentapetalae</taxon>
        <taxon>rosids</taxon>
        <taxon>Vitales</taxon>
        <taxon>Vitaceae</taxon>
        <taxon>Viteae</taxon>
        <taxon>Vitis</taxon>
    </lineage>
</organism>
<dbReference type="Proteomes" id="UP000288805">
    <property type="component" value="Unassembled WGS sequence"/>
</dbReference>
<proteinExistence type="predicted"/>
<name>A0A438HZF0_VITVI</name>
<accession>A0A438HZF0</accession>
<sequence length="165" mass="17362">MGCAQVDPHKGSAGIGHPITIPQFPLVLGLARLVGRRQMGGLMGSWSAPLRDRLSGLGLSILLLLVLGGWDDGRSSWGSDVGGIDMDPLRMIMADGREAEVLGSPGMVFGTVGKEAEKVVGWDITEERNEGASSVGSPVAWLDSADASGCRRRALKERSCSCSKE</sequence>